<dbReference type="SUPFAM" id="SSF47413">
    <property type="entry name" value="lambda repressor-like DNA-binding domains"/>
    <property type="match status" value="1"/>
</dbReference>
<dbReference type="GO" id="GO:0003677">
    <property type="term" value="F:DNA binding"/>
    <property type="evidence" value="ECO:0007669"/>
    <property type="project" value="InterPro"/>
</dbReference>
<dbReference type="InterPro" id="IPR001387">
    <property type="entry name" value="Cro/C1-type_HTH"/>
</dbReference>
<reference evidence="2" key="1">
    <citation type="submission" date="2020-04" db="EMBL/GenBank/DDBJ databases">
        <authorList>
            <person name="Chiriac C."/>
            <person name="Salcher M."/>
            <person name="Ghai R."/>
            <person name="Kavagutti S V."/>
        </authorList>
    </citation>
    <scope>NUCLEOTIDE SEQUENCE</scope>
</reference>
<dbReference type="Pfam" id="PF01381">
    <property type="entry name" value="HTH_3"/>
    <property type="match status" value="1"/>
</dbReference>
<dbReference type="EMBL" id="LR796546">
    <property type="protein sequence ID" value="CAB4150362.1"/>
    <property type="molecule type" value="Genomic_DNA"/>
</dbReference>
<dbReference type="CDD" id="cd00093">
    <property type="entry name" value="HTH_XRE"/>
    <property type="match status" value="1"/>
</dbReference>
<dbReference type="SMART" id="SM00530">
    <property type="entry name" value="HTH_XRE"/>
    <property type="match status" value="1"/>
</dbReference>
<name>A0A6J5MVJ6_9CAUD</name>
<dbReference type="Gene3D" id="1.10.260.40">
    <property type="entry name" value="lambda repressor-like DNA-binding domains"/>
    <property type="match status" value="1"/>
</dbReference>
<evidence type="ECO:0000313" key="2">
    <source>
        <dbReference type="EMBL" id="CAB4150362.1"/>
    </source>
</evidence>
<gene>
    <name evidence="2" type="ORF">UFOVP568_19</name>
</gene>
<proteinExistence type="predicted"/>
<accession>A0A6J5MVJ6</accession>
<organism evidence="2">
    <name type="scientific">uncultured Caudovirales phage</name>
    <dbReference type="NCBI Taxonomy" id="2100421"/>
    <lineage>
        <taxon>Viruses</taxon>
        <taxon>Duplodnaviria</taxon>
        <taxon>Heunggongvirae</taxon>
        <taxon>Uroviricota</taxon>
        <taxon>Caudoviricetes</taxon>
        <taxon>Peduoviridae</taxon>
        <taxon>Maltschvirus</taxon>
        <taxon>Maltschvirus maltsch</taxon>
    </lineage>
</organism>
<sequence length="78" mass="8763">MNARSKELPPVNTVSTTIRQLVPYIEASHLSLTYIAKRAGVSRFTIYRWFRGEGHPGVIELESIAQVLGVRIVVEPDK</sequence>
<dbReference type="InterPro" id="IPR010982">
    <property type="entry name" value="Lambda_DNA-bd_dom_sf"/>
</dbReference>
<evidence type="ECO:0000259" key="1">
    <source>
        <dbReference type="PROSITE" id="PS50943"/>
    </source>
</evidence>
<protein>
    <submittedName>
        <fullName evidence="2">HTH_XRE domain containing protein</fullName>
    </submittedName>
</protein>
<feature type="domain" description="HTH cro/C1-type" evidence="1">
    <location>
        <begin position="30"/>
        <end position="75"/>
    </location>
</feature>
<dbReference type="PROSITE" id="PS50943">
    <property type="entry name" value="HTH_CROC1"/>
    <property type="match status" value="1"/>
</dbReference>